<evidence type="ECO:0000313" key="2">
    <source>
        <dbReference type="EMBL" id="GMN46002.1"/>
    </source>
</evidence>
<dbReference type="EMBL" id="BTGU01000021">
    <property type="protein sequence ID" value="GMN46002.1"/>
    <property type="molecule type" value="Genomic_DNA"/>
</dbReference>
<sequence length="233" mass="26646">MEDKEYVPELAVNYYIKARNMSPEIEEVVDDNENHSSSKSFKNSGSIDVVSEVNDEVYVAVGKDDLDVVKWALDHVVSPGARLYLVHIFPPITYIPTPVGKLSRSQLTQEQVRFYIDEEENRRRNLLQKYIRLCNDAKVKVDTVLVEHDAIAKAIVELIAIHKITTLVMGMKRLPNSRILKTRMAKGEYVKKSALEFCEVTIVHDGKKVCEVEKASPFLCTPYVPCFILLKYR</sequence>
<protein>
    <recommendedName>
        <fullName evidence="1">UspA domain-containing protein</fullName>
    </recommendedName>
</protein>
<gene>
    <name evidence="2" type="ORF">TIFTF001_015206</name>
</gene>
<accession>A0AA88D8Q4</accession>
<dbReference type="SUPFAM" id="SSF52402">
    <property type="entry name" value="Adenine nucleotide alpha hydrolases-like"/>
    <property type="match status" value="1"/>
</dbReference>
<comment type="caution">
    <text evidence="2">The sequence shown here is derived from an EMBL/GenBank/DDBJ whole genome shotgun (WGS) entry which is preliminary data.</text>
</comment>
<feature type="domain" description="UspA" evidence="1">
    <location>
        <begin position="63"/>
        <end position="174"/>
    </location>
</feature>
<name>A0AA88D8Q4_FICCA</name>
<dbReference type="PANTHER" id="PTHR47382">
    <property type="entry name" value="U-BOX DOMAIN-CONTAINING PROTEIN 52-LIKE"/>
    <property type="match status" value="1"/>
</dbReference>
<dbReference type="InterPro" id="IPR014729">
    <property type="entry name" value="Rossmann-like_a/b/a_fold"/>
</dbReference>
<dbReference type="InterPro" id="IPR006016">
    <property type="entry name" value="UspA"/>
</dbReference>
<dbReference type="Gene3D" id="3.40.50.620">
    <property type="entry name" value="HUPs"/>
    <property type="match status" value="1"/>
</dbReference>
<dbReference type="PANTHER" id="PTHR47382:SF1">
    <property type="entry name" value="USPA DOMAIN-CONTAINING PROTEIN"/>
    <property type="match status" value="1"/>
</dbReference>
<dbReference type="Pfam" id="PF00582">
    <property type="entry name" value="Usp"/>
    <property type="match status" value="1"/>
</dbReference>
<evidence type="ECO:0000259" key="1">
    <source>
        <dbReference type="Pfam" id="PF00582"/>
    </source>
</evidence>
<evidence type="ECO:0000313" key="3">
    <source>
        <dbReference type="Proteomes" id="UP001187192"/>
    </source>
</evidence>
<organism evidence="2 3">
    <name type="scientific">Ficus carica</name>
    <name type="common">Common fig</name>
    <dbReference type="NCBI Taxonomy" id="3494"/>
    <lineage>
        <taxon>Eukaryota</taxon>
        <taxon>Viridiplantae</taxon>
        <taxon>Streptophyta</taxon>
        <taxon>Embryophyta</taxon>
        <taxon>Tracheophyta</taxon>
        <taxon>Spermatophyta</taxon>
        <taxon>Magnoliopsida</taxon>
        <taxon>eudicotyledons</taxon>
        <taxon>Gunneridae</taxon>
        <taxon>Pentapetalae</taxon>
        <taxon>rosids</taxon>
        <taxon>fabids</taxon>
        <taxon>Rosales</taxon>
        <taxon>Moraceae</taxon>
        <taxon>Ficeae</taxon>
        <taxon>Ficus</taxon>
    </lineage>
</organism>
<proteinExistence type="predicted"/>
<reference evidence="2" key="1">
    <citation type="submission" date="2023-07" db="EMBL/GenBank/DDBJ databases">
        <title>draft genome sequence of fig (Ficus carica).</title>
        <authorList>
            <person name="Takahashi T."/>
            <person name="Nishimura K."/>
        </authorList>
    </citation>
    <scope>NUCLEOTIDE SEQUENCE</scope>
</reference>
<dbReference type="Gramene" id="FCD_00018100-RA">
    <property type="protein sequence ID" value="FCD_00018100-RA:cds"/>
    <property type="gene ID" value="FCD_00018100"/>
</dbReference>
<keyword evidence="3" id="KW-1185">Reference proteome</keyword>
<dbReference type="AlphaFoldDB" id="A0AA88D8Q4"/>
<dbReference type="CDD" id="cd01989">
    <property type="entry name" value="USP_STK_Ubox_N"/>
    <property type="match status" value="1"/>
</dbReference>
<dbReference type="Proteomes" id="UP001187192">
    <property type="component" value="Unassembled WGS sequence"/>
</dbReference>